<gene>
    <name evidence="2" type="ORF">LEP1GSC133_2678</name>
</gene>
<feature type="transmembrane region" description="Helical" evidence="1">
    <location>
        <begin position="65"/>
        <end position="83"/>
    </location>
</feature>
<comment type="caution">
    <text evidence="2">The sequence shown here is derived from an EMBL/GenBank/DDBJ whole genome shotgun (WGS) entry which is preliminary data.</text>
</comment>
<accession>M6W5L8</accession>
<keyword evidence="1" id="KW-0472">Membrane</keyword>
<feature type="transmembrane region" description="Helical" evidence="1">
    <location>
        <begin position="42"/>
        <end position="59"/>
    </location>
</feature>
<feature type="transmembrane region" description="Helical" evidence="1">
    <location>
        <begin position="12"/>
        <end position="35"/>
    </location>
</feature>
<dbReference type="EMBL" id="AKWF02000018">
    <property type="protein sequence ID" value="EMO65017.1"/>
    <property type="molecule type" value="Genomic_DNA"/>
</dbReference>
<dbReference type="STRING" id="1192866.LEP1GSC133_2678"/>
<proteinExistence type="predicted"/>
<evidence type="ECO:0000256" key="1">
    <source>
        <dbReference type="SAM" id="Phobius"/>
    </source>
</evidence>
<sequence>MLSVVTGVSWALLFGNPVGNVIPSLSIIVLLFLLFTNIRTTIYISLYSFTLMFLFFYKLNSKNMLNSVYAVDSVLGFLFFRFLPF</sequence>
<keyword evidence="1" id="KW-1133">Transmembrane helix</keyword>
<reference evidence="2 3" key="1">
    <citation type="submission" date="2013-01" db="EMBL/GenBank/DDBJ databases">
        <authorList>
            <person name="Harkins D.M."/>
            <person name="Durkin A.S."/>
            <person name="Brinkac L.M."/>
            <person name="Haft D.H."/>
            <person name="Selengut J.D."/>
            <person name="Sanka R."/>
            <person name="DePew J."/>
            <person name="Purushe J."/>
            <person name="Picardeau M."/>
            <person name="Werts C."/>
            <person name="Goarant C."/>
            <person name="Vinetz J.M."/>
            <person name="Sutton G.G."/>
            <person name="Nierman W.C."/>
            <person name="Fouts D.E."/>
        </authorList>
    </citation>
    <scope>NUCLEOTIDE SEQUENCE [LARGE SCALE GENOMIC DNA]</scope>
    <source>
        <strain evidence="2 3">200901868</strain>
    </source>
</reference>
<evidence type="ECO:0000313" key="3">
    <source>
        <dbReference type="Proteomes" id="UP000012159"/>
    </source>
</evidence>
<organism evidence="2 3">
    <name type="scientific">Leptospira borgpetersenii serovar Pomona str. 200901868</name>
    <dbReference type="NCBI Taxonomy" id="1192866"/>
    <lineage>
        <taxon>Bacteria</taxon>
        <taxon>Pseudomonadati</taxon>
        <taxon>Spirochaetota</taxon>
        <taxon>Spirochaetia</taxon>
        <taxon>Leptospirales</taxon>
        <taxon>Leptospiraceae</taxon>
        <taxon>Leptospira</taxon>
    </lineage>
</organism>
<dbReference type="Proteomes" id="UP000012159">
    <property type="component" value="Unassembled WGS sequence"/>
</dbReference>
<protein>
    <submittedName>
        <fullName evidence="2">Uncharacterized protein</fullName>
    </submittedName>
</protein>
<keyword evidence="1" id="KW-0812">Transmembrane</keyword>
<dbReference type="AlphaFoldDB" id="M6W5L8"/>
<evidence type="ECO:0000313" key="2">
    <source>
        <dbReference type="EMBL" id="EMO65017.1"/>
    </source>
</evidence>
<name>M6W5L8_LEPBO</name>